<organism evidence="4 5">
    <name type="scientific">Anaerostipes hadrus</name>
    <dbReference type="NCBI Taxonomy" id="649756"/>
    <lineage>
        <taxon>Bacteria</taxon>
        <taxon>Bacillati</taxon>
        <taxon>Bacillota</taxon>
        <taxon>Clostridia</taxon>
        <taxon>Lachnospirales</taxon>
        <taxon>Lachnospiraceae</taxon>
        <taxon>Anaerostipes</taxon>
    </lineage>
</organism>
<evidence type="ECO:0000256" key="1">
    <source>
        <dbReference type="SAM" id="MobiDB-lite"/>
    </source>
</evidence>
<feature type="region of interest" description="Disordered" evidence="1">
    <location>
        <begin position="32"/>
        <end position="133"/>
    </location>
</feature>
<name>A0A173RI48_ANAHA</name>
<feature type="compositionally biased region" description="Basic residues" evidence="1">
    <location>
        <begin position="117"/>
        <end position="129"/>
    </location>
</feature>
<evidence type="ECO:0000313" key="4">
    <source>
        <dbReference type="EMBL" id="CUM77603.1"/>
    </source>
</evidence>
<reference evidence="4 5" key="1">
    <citation type="submission" date="2015-09" db="EMBL/GenBank/DDBJ databases">
        <authorList>
            <consortium name="Pathogen Informatics"/>
        </authorList>
    </citation>
    <scope>NUCLEOTIDE SEQUENCE [LARGE SCALE GENOMIC DNA]</scope>
    <source>
        <strain evidence="4 5">2789STDY5608868</strain>
    </source>
</reference>
<dbReference type="Gene3D" id="3.90.70.10">
    <property type="entry name" value="Cysteine proteinases"/>
    <property type="match status" value="1"/>
</dbReference>
<dbReference type="Pfam" id="PF13529">
    <property type="entry name" value="Peptidase_C39_2"/>
    <property type="match status" value="1"/>
</dbReference>
<feature type="compositionally biased region" description="Basic residues" evidence="1">
    <location>
        <begin position="85"/>
        <end position="108"/>
    </location>
</feature>
<keyword evidence="2" id="KW-0732">Signal</keyword>
<dbReference type="Proteomes" id="UP000095598">
    <property type="component" value="Unassembled WGS sequence"/>
</dbReference>
<dbReference type="InterPro" id="IPR039564">
    <property type="entry name" value="Peptidase_C39-like"/>
</dbReference>
<evidence type="ECO:0000256" key="2">
    <source>
        <dbReference type="SAM" id="SignalP"/>
    </source>
</evidence>
<accession>A0A173RI48</accession>
<feature type="compositionally biased region" description="Low complexity" evidence="1">
    <location>
        <begin position="49"/>
        <end position="84"/>
    </location>
</feature>
<feature type="domain" description="Peptidase C39-like" evidence="3">
    <location>
        <begin position="154"/>
        <end position="280"/>
    </location>
</feature>
<gene>
    <name evidence="4" type="ORF">ERS852425_00548</name>
</gene>
<dbReference type="EMBL" id="CYXT01000002">
    <property type="protein sequence ID" value="CUM77603.1"/>
    <property type="molecule type" value="Genomic_DNA"/>
</dbReference>
<evidence type="ECO:0000259" key="3">
    <source>
        <dbReference type="Pfam" id="PF13529"/>
    </source>
</evidence>
<protein>
    <recommendedName>
        <fullName evidence="3">Peptidase C39-like domain-containing protein</fullName>
    </recommendedName>
</protein>
<evidence type="ECO:0000313" key="5">
    <source>
        <dbReference type="Proteomes" id="UP000095598"/>
    </source>
</evidence>
<dbReference type="AlphaFoldDB" id="A0A173RI48"/>
<dbReference type="RefSeq" id="WP_055257843.1">
    <property type="nucleotide sequence ID" value="NZ_CYXT01000002.1"/>
</dbReference>
<sequence length="431" mass="47955">MRKTRKTAAVVALYTFLMLGSVSVVRADQPVTREQISSEQTETKTDSSAQTTESEATTETTTQTTQAKPTTEATTHTHITAAATHTKKHTATTHTKKHTAVTHTKKQKTKSDQDKKKDKKDKKKDKKDKKSIIPKVYNDHSLEMKDKKETIQGFIYFNQADAAWNDNGYQIKSSGCGPSAMAVCISSLTNKWVTPVDTTVWAYKNGYYSSAGASHEMVPALAQQYKLECHGLGSDVSKVRDALKKKHPVVALMGPGYFTKKGHFIVLVAIDDNDQVTVADVGSRQRTQYKYPLKEVIAQTKSASAGGPCWEIYSDQKIFAKADKKAKQLKAEKKYRSKEFKAMYNEIKSVLQKNYQLAVPLKKGTLVSEEQFVTITSLGINDKVSVMDESKKLTSDVDLDTVVDEIQAEAVKDSFWNTIMIAPDKTNLTDK</sequence>
<proteinExistence type="predicted"/>
<feature type="signal peptide" evidence="2">
    <location>
        <begin position="1"/>
        <end position="27"/>
    </location>
</feature>
<feature type="chain" id="PRO_5008010820" description="Peptidase C39-like domain-containing protein" evidence="2">
    <location>
        <begin position="28"/>
        <end position="431"/>
    </location>
</feature>